<reference evidence="8" key="1">
    <citation type="journal article" date="2017" name="Cell">
        <title>Insights into land plant evolution garnered from the Marchantia polymorpha genome.</title>
        <authorList>
            <person name="Bowman J.L."/>
            <person name="Kohchi T."/>
            <person name="Yamato K.T."/>
            <person name="Jenkins J."/>
            <person name="Shu S."/>
            <person name="Ishizaki K."/>
            <person name="Yamaoka S."/>
            <person name="Nishihama R."/>
            <person name="Nakamura Y."/>
            <person name="Berger F."/>
            <person name="Adam C."/>
            <person name="Aki S.S."/>
            <person name="Althoff F."/>
            <person name="Araki T."/>
            <person name="Arteaga-Vazquez M.A."/>
            <person name="Balasubrmanian S."/>
            <person name="Barry K."/>
            <person name="Bauer D."/>
            <person name="Boehm C.R."/>
            <person name="Briginshaw L."/>
            <person name="Caballero-Perez J."/>
            <person name="Catarino B."/>
            <person name="Chen F."/>
            <person name="Chiyoda S."/>
            <person name="Chovatia M."/>
            <person name="Davies K.M."/>
            <person name="Delmans M."/>
            <person name="Demura T."/>
            <person name="Dierschke T."/>
            <person name="Dolan L."/>
            <person name="Dorantes-Acosta A.E."/>
            <person name="Eklund D.M."/>
            <person name="Florent S.N."/>
            <person name="Flores-Sandoval E."/>
            <person name="Fujiyama A."/>
            <person name="Fukuzawa H."/>
            <person name="Galik B."/>
            <person name="Grimanelli D."/>
            <person name="Grimwood J."/>
            <person name="Grossniklaus U."/>
            <person name="Hamada T."/>
            <person name="Haseloff J."/>
            <person name="Hetherington A.J."/>
            <person name="Higo A."/>
            <person name="Hirakawa Y."/>
            <person name="Hundley H.N."/>
            <person name="Ikeda Y."/>
            <person name="Inoue K."/>
            <person name="Inoue S.I."/>
            <person name="Ishida S."/>
            <person name="Jia Q."/>
            <person name="Kakita M."/>
            <person name="Kanazawa T."/>
            <person name="Kawai Y."/>
            <person name="Kawashima T."/>
            <person name="Kennedy M."/>
            <person name="Kinose K."/>
            <person name="Kinoshita T."/>
            <person name="Kohara Y."/>
            <person name="Koide E."/>
            <person name="Komatsu K."/>
            <person name="Kopischke S."/>
            <person name="Kubo M."/>
            <person name="Kyozuka J."/>
            <person name="Lagercrantz U."/>
            <person name="Lin S.S."/>
            <person name="Lindquist E."/>
            <person name="Lipzen A.M."/>
            <person name="Lu C.W."/>
            <person name="De Luna E."/>
            <person name="Martienssen R.A."/>
            <person name="Minamino N."/>
            <person name="Mizutani M."/>
            <person name="Mizutani M."/>
            <person name="Mochizuki N."/>
            <person name="Monte I."/>
            <person name="Mosher R."/>
            <person name="Nagasaki H."/>
            <person name="Nakagami H."/>
            <person name="Naramoto S."/>
            <person name="Nishitani K."/>
            <person name="Ohtani M."/>
            <person name="Okamoto T."/>
            <person name="Okumura M."/>
            <person name="Phillips J."/>
            <person name="Pollak B."/>
            <person name="Reinders A."/>
            <person name="Rovekamp M."/>
            <person name="Sano R."/>
            <person name="Sawa S."/>
            <person name="Schmid M.W."/>
            <person name="Shirakawa M."/>
            <person name="Solano R."/>
            <person name="Spunde A."/>
            <person name="Suetsugu N."/>
            <person name="Sugano S."/>
            <person name="Sugiyama A."/>
            <person name="Sun R."/>
            <person name="Suzuki Y."/>
            <person name="Takenaka M."/>
            <person name="Takezawa D."/>
            <person name="Tomogane H."/>
            <person name="Tsuzuki M."/>
            <person name="Ueda T."/>
            <person name="Umeda M."/>
            <person name="Ward J.M."/>
            <person name="Watanabe Y."/>
            <person name="Yazaki K."/>
            <person name="Yokoyama R."/>
            <person name="Yoshitake Y."/>
            <person name="Yotsui I."/>
            <person name="Zachgo S."/>
            <person name="Schmutz J."/>
        </authorList>
    </citation>
    <scope>NUCLEOTIDE SEQUENCE [LARGE SCALE GENOMIC DNA]</scope>
    <source>
        <strain evidence="8">Tak-1</strain>
    </source>
</reference>
<dbReference type="InterPro" id="IPR047622">
    <property type="entry name" value="GPR1_FUN34_YAAH"/>
</dbReference>
<name>A0A2R6XN18_MARPO</name>
<evidence type="ECO:0000256" key="2">
    <source>
        <dbReference type="ARBA" id="ARBA00005587"/>
    </source>
</evidence>
<dbReference type="PANTHER" id="PTHR31123:SF1">
    <property type="entry name" value="ACCUMULATION OF DYADS PROTEIN 2-RELATED"/>
    <property type="match status" value="1"/>
</dbReference>
<dbReference type="GO" id="GO:0016020">
    <property type="term" value="C:membrane"/>
    <property type="evidence" value="ECO:0007669"/>
    <property type="project" value="UniProtKB-SubCell"/>
</dbReference>
<dbReference type="Gramene" id="Mp8g09890.1">
    <property type="protein sequence ID" value="Mp8g09890.1.cds1"/>
    <property type="gene ID" value="Mp8g09890"/>
</dbReference>
<evidence type="ECO:0000256" key="3">
    <source>
        <dbReference type="ARBA" id="ARBA00022692"/>
    </source>
</evidence>
<keyword evidence="5" id="KW-0472">Membrane</keyword>
<dbReference type="InterPro" id="IPR000791">
    <property type="entry name" value="Gpr1/Fun34/SatP-like"/>
</dbReference>
<dbReference type="GO" id="GO:0022857">
    <property type="term" value="F:transmembrane transporter activity"/>
    <property type="evidence" value="ECO:0007669"/>
    <property type="project" value="UniProtKB-ARBA"/>
</dbReference>
<dbReference type="NCBIfam" id="NF038013">
    <property type="entry name" value="AceTr_1"/>
    <property type="match status" value="1"/>
</dbReference>
<protein>
    <submittedName>
        <fullName evidence="7">Uncharacterized protein</fullName>
    </submittedName>
</protein>
<evidence type="ECO:0000256" key="1">
    <source>
        <dbReference type="ARBA" id="ARBA00004141"/>
    </source>
</evidence>
<comment type="similarity">
    <text evidence="2">Belongs to the acetate uptake transporter (AceTr) (TC 2.A.96) family.</text>
</comment>
<evidence type="ECO:0000313" key="7">
    <source>
        <dbReference type="EMBL" id="PTQ47487.1"/>
    </source>
</evidence>
<gene>
    <name evidence="7" type="ORF">MARPO_0008s0233</name>
</gene>
<dbReference type="Proteomes" id="UP000244005">
    <property type="component" value="Unassembled WGS sequence"/>
</dbReference>
<proteinExistence type="inferred from homology"/>
<accession>A0A2R6XN18</accession>
<dbReference type="OrthoDB" id="3648309at2759"/>
<organism evidence="7 8">
    <name type="scientific">Marchantia polymorpha</name>
    <name type="common">Common liverwort</name>
    <name type="synonym">Marchantia aquatica</name>
    <dbReference type="NCBI Taxonomy" id="3197"/>
    <lineage>
        <taxon>Eukaryota</taxon>
        <taxon>Viridiplantae</taxon>
        <taxon>Streptophyta</taxon>
        <taxon>Embryophyta</taxon>
        <taxon>Marchantiophyta</taxon>
        <taxon>Marchantiopsida</taxon>
        <taxon>Marchantiidae</taxon>
        <taxon>Marchantiales</taxon>
        <taxon>Marchantiaceae</taxon>
        <taxon>Marchantia</taxon>
    </lineage>
</organism>
<evidence type="ECO:0000256" key="4">
    <source>
        <dbReference type="ARBA" id="ARBA00022989"/>
    </source>
</evidence>
<sequence length="142" mass="15801">MANPAPLGLMGFAMTMFVLSFHNAGLMIPQSAPHWIVTGLDAIYGGLLQRLARMCEFRATNAFEATAFSSYICLLAILHLDFDPFFGVPGAFVQNRPKAKISSKHRKIPYSRVAAALAAMTLLLKVKRRIWAEWLQTRIDSC</sequence>
<evidence type="ECO:0000256" key="5">
    <source>
        <dbReference type="ARBA" id="ARBA00023136"/>
    </source>
</evidence>
<dbReference type="Pfam" id="PF01184">
    <property type="entry name" value="Gpr1_Fun34_YaaH"/>
    <property type="match status" value="1"/>
</dbReference>
<feature type="signal peptide" evidence="6">
    <location>
        <begin position="1"/>
        <end position="20"/>
    </location>
</feature>
<dbReference type="PROSITE" id="PS01114">
    <property type="entry name" value="GPR1_FUN34_YAAH"/>
    <property type="match status" value="1"/>
</dbReference>
<keyword evidence="6" id="KW-0732">Signal</keyword>
<dbReference type="AlphaFoldDB" id="A0A2R6XN18"/>
<feature type="chain" id="PRO_5015354377" evidence="6">
    <location>
        <begin position="21"/>
        <end position="142"/>
    </location>
</feature>
<keyword evidence="8" id="KW-1185">Reference proteome</keyword>
<keyword evidence="3" id="KW-0812">Transmembrane</keyword>
<evidence type="ECO:0000256" key="6">
    <source>
        <dbReference type="SAM" id="SignalP"/>
    </source>
</evidence>
<comment type="subcellular location">
    <subcellularLocation>
        <location evidence="1">Membrane</location>
        <topology evidence="1">Multi-pass membrane protein</topology>
    </subcellularLocation>
</comment>
<dbReference type="InterPro" id="IPR051633">
    <property type="entry name" value="AceTr"/>
</dbReference>
<evidence type="ECO:0000313" key="8">
    <source>
        <dbReference type="Proteomes" id="UP000244005"/>
    </source>
</evidence>
<dbReference type="EMBL" id="KZ772680">
    <property type="protein sequence ID" value="PTQ47487.1"/>
    <property type="molecule type" value="Genomic_DNA"/>
</dbReference>
<dbReference type="PANTHER" id="PTHR31123">
    <property type="entry name" value="ACCUMULATION OF DYADS PROTEIN 2-RELATED"/>
    <property type="match status" value="1"/>
</dbReference>
<keyword evidence="4" id="KW-1133">Transmembrane helix</keyword>